<organism evidence="5 6">
    <name type="scientific">Saccharothrix lopnurensis</name>
    <dbReference type="NCBI Taxonomy" id="1670621"/>
    <lineage>
        <taxon>Bacteria</taxon>
        <taxon>Bacillati</taxon>
        <taxon>Actinomycetota</taxon>
        <taxon>Actinomycetes</taxon>
        <taxon>Pseudonocardiales</taxon>
        <taxon>Pseudonocardiaceae</taxon>
        <taxon>Saccharothrix</taxon>
    </lineage>
</organism>
<dbReference type="InterPro" id="IPR004474">
    <property type="entry name" value="LytR_CpsA_psr"/>
</dbReference>
<feature type="compositionally biased region" description="Low complexity" evidence="2">
    <location>
        <begin position="22"/>
        <end position="32"/>
    </location>
</feature>
<name>A0ABW1PGD5_9PSEU</name>
<comment type="caution">
    <text evidence="5">The sequence shown here is derived from an EMBL/GenBank/DDBJ whole genome shotgun (WGS) entry which is preliminary data.</text>
</comment>
<dbReference type="Pfam" id="PF03816">
    <property type="entry name" value="LytR_cpsA_psr"/>
    <property type="match status" value="1"/>
</dbReference>
<evidence type="ECO:0000256" key="3">
    <source>
        <dbReference type="SAM" id="Phobius"/>
    </source>
</evidence>
<dbReference type="RefSeq" id="WP_380642977.1">
    <property type="nucleotide sequence ID" value="NZ_JBHSQO010000068.1"/>
</dbReference>
<keyword evidence="3" id="KW-0472">Membrane</keyword>
<keyword evidence="3" id="KW-0812">Transmembrane</keyword>
<evidence type="ECO:0000313" key="6">
    <source>
        <dbReference type="Proteomes" id="UP001596220"/>
    </source>
</evidence>
<evidence type="ECO:0000313" key="5">
    <source>
        <dbReference type="EMBL" id="MFC6094584.1"/>
    </source>
</evidence>
<feature type="transmembrane region" description="Helical" evidence="3">
    <location>
        <begin position="83"/>
        <end position="105"/>
    </location>
</feature>
<comment type="similarity">
    <text evidence="1">Belongs to the LytR/CpsA/Psr (LCP) family.</text>
</comment>
<reference evidence="6" key="1">
    <citation type="journal article" date="2019" name="Int. J. Syst. Evol. Microbiol.">
        <title>The Global Catalogue of Microorganisms (GCM) 10K type strain sequencing project: providing services to taxonomists for standard genome sequencing and annotation.</title>
        <authorList>
            <consortium name="The Broad Institute Genomics Platform"/>
            <consortium name="The Broad Institute Genome Sequencing Center for Infectious Disease"/>
            <person name="Wu L."/>
            <person name="Ma J."/>
        </authorList>
    </citation>
    <scope>NUCLEOTIDE SEQUENCE [LARGE SCALE GENOMIC DNA]</scope>
    <source>
        <strain evidence="6">CGMCC 4.7246</strain>
    </source>
</reference>
<dbReference type="EMBL" id="JBHSQO010000068">
    <property type="protein sequence ID" value="MFC6094584.1"/>
    <property type="molecule type" value="Genomic_DNA"/>
</dbReference>
<dbReference type="PANTHER" id="PTHR33392:SF6">
    <property type="entry name" value="POLYISOPRENYL-TEICHOIC ACID--PEPTIDOGLYCAN TEICHOIC ACID TRANSFERASE TAGU"/>
    <property type="match status" value="1"/>
</dbReference>
<evidence type="ECO:0000259" key="4">
    <source>
        <dbReference type="Pfam" id="PF03816"/>
    </source>
</evidence>
<dbReference type="InterPro" id="IPR050922">
    <property type="entry name" value="LytR/CpsA/Psr_CW_biosynth"/>
</dbReference>
<sequence length="394" mass="41664">MADTRSGVVMNAGYQQGGYQRGGRPPQRPQQRTRAYPVGGGQPQDAHRPPPSYQPAGQRHPGQQAVAAQGGYRQAPPRRKRGIGRTIGVVLVLLLVFAVGMWVYVDSSLRRIDALPDYEGRPADTPGTNWLLVGSDARDDLSEEQKAALATGDAAGRRTDTIMLLHIPEGSGKATLVSMPRDSYVDIPGNGKNKINAAFAFGGAPLLVQTVEGATGIRVDHYMEIGFGGFAGIVDAVGGVDLCVDEPIQDPLAGLDLQAGCQELDGAQALGFVRTRAFARADLQRVENQRKFLAALTEKATSPSVLANPFRAFPLLFAGTDSISIAEDDNLHNLAGMAFAMGGGVDTVTVPVGGTPTLGGVGSVVQWNREQALALFGALERDEPVPAELLQPPR</sequence>
<accession>A0ABW1PGD5</accession>
<keyword evidence="3" id="KW-1133">Transmembrane helix</keyword>
<dbReference type="Gene3D" id="3.40.630.190">
    <property type="entry name" value="LCP protein"/>
    <property type="match status" value="1"/>
</dbReference>
<feature type="region of interest" description="Disordered" evidence="2">
    <location>
        <begin position="1"/>
        <end position="79"/>
    </location>
</feature>
<evidence type="ECO:0000256" key="2">
    <source>
        <dbReference type="SAM" id="MobiDB-lite"/>
    </source>
</evidence>
<keyword evidence="6" id="KW-1185">Reference proteome</keyword>
<dbReference type="Proteomes" id="UP001596220">
    <property type="component" value="Unassembled WGS sequence"/>
</dbReference>
<evidence type="ECO:0000256" key="1">
    <source>
        <dbReference type="ARBA" id="ARBA00006068"/>
    </source>
</evidence>
<feature type="domain" description="Cell envelope-related transcriptional attenuator" evidence="4">
    <location>
        <begin position="158"/>
        <end position="301"/>
    </location>
</feature>
<dbReference type="NCBIfam" id="TIGR00350">
    <property type="entry name" value="lytR_cpsA_psr"/>
    <property type="match status" value="1"/>
</dbReference>
<dbReference type="PANTHER" id="PTHR33392">
    <property type="entry name" value="POLYISOPRENYL-TEICHOIC ACID--PEPTIDOGLYCAN TEICHOIC ACID TRANSFERASE TAGU"/>
    <property type="match status" value="1"/>
</dbReference>
<protein>
    <submittedName>
        <fullName evidence="5">LCP family protein</fullName>
    </submittedName>
</protein>
<proteinExistence type="inferred from homology"/>
<gene>
    <name evidence="5" type="ORF">ACFP3R_35410</name>
</gene>